<evidence type="ECO:0000259" key="1">
    <source>
        <dbReference type="PROSITE" id="PS51186"/>
    </source>
</evidence>
<dbReference type="GO" id="GO:0016747">
    <property type="term" value="F:acyltransferase activity, transferring groups other than amino-acyl groups"/>
    <property type="evidence" value="ECO:0007669"/>
    <property type="project" value="InterPro"/>
</dbReference>
<keyword evidence="2" id="KW-0808">Transferase</keyword>
<name>A0A165GMU0_9BACL</name>
<comment type="caution">
    <text evidence="2">The sequence shown here is derived from an EMBL/GenBank/DDBJ whole genome shotgun (WGS) entry which is preliminary data.</text>
</comment>
<dbReference type="PROSITE" id="PS51186">
    <property type="entry name" value="GNAT"/>
    <property type="match status" value="1"/>
</dbReference>
<gene>
    <name evidence="2" type="ORF">AV656_10465</name>
</gene>
<proteinExistence type="predicted"/>
<dbReference type="Pfam" id="PF13673">
    <property type="entry name" value="Acetyltransf_10"/>
    <property type="match status" value="1"/>
</dbReference>
<sequence>MEWTIKKFAELTADELYEILKLRVDVFVVEQACPYPEIDGHDRDALHLAGREGNTLAAYARVLMPGAVHEDPAIGRVIVSKSYRGKGIARELVEKAKEVSADRYGEIPVHLSAQYHLKDFYASCGFRAVSEPYDEDGIPHVDMRLMVSGGK</sequence>
<dbReference type="InterPro" id="IPR000182">
    <property type="entry name" value="GNAT_dom"/>
</dbReference>
<accession>A0A165GMU0</accession>
<dbReference type="CDD" id="cd04301">
    <property type="entry name" value="NAT_SF"/>
    <property type="match status" value="1"/>
</dbReference>
<dbReference type="Gene3D" id="3.40.630.30">
    <property type="match status" value="1"/>
</dbReference>
<protein>
    <submittedName>
        <fullName evidence="2">GNAT family acetyltransferase</fullName>
    </submittedName>
</protein>
<dbReference type="RefSeq" id="WP_063181828.1">
    <property type="nucleotide sequence ID" value="NZ_LQNT01000011.1"/>
</dbReference>
<evidence type="ECO:0000313" key="2">
    <source>
        <dbReference type="EMBL" id="KZE36999.1"/>
    </source>
</evidence>
<feature type="domain" description="N-acetyltransferase" evidence="1">
    <location>
        <begin position="6"/>
        <end position="148"/>
    </location>
</feature>
<evidence type="ECO:0000313" key="3">
    <source>
        <dbReference type="Proteomes" id="UP000076490"/>
    </source>
</evidence>
<dbReference type="Proteomes" id="UP000076490">
    <property type="component" value="Unassembled WGS sequence"/>
</dbReference>
<dbReference type="OrthoDB" id="9796171at2"/>
<reference evidence="2 3" key="1">
    <citation type="submission" date="2016-01" db="EMBL/GenBank/DDBJ databases">
        <title>Whole genome sequencing of Bhargavaea cecembensis T14.</title>
        <authorList>
            <person name="Hong K.W."/>
        </authorList>
    </citation>
    <scope>NUCLEOTIDE SEQUENCE [LARGE SCALE GENOMIC DNA]</scope>
    <source>
        <strain evidence="2 3">T14</strain>
    </source>
</reference>
<dbReference type="InterPro" id="IPR016181">
    <property type="entry name" value="Acyl_CoA_acyltransferase"/>
</dbReference>
<dbReference type="SUPFAM" id="SSF55729">
    <property type="entry name" value="Acyl-CoA N-acyltransferases (Nat)"/>
    <property type="match status" value="1"/>
</dbReference>
<dbReference type="EMBL" id="LQNT01000011">
    <property type="protein sequence ID" value="KZE36999.1"/>
    <property type="molecule type" value="Genomic_DNA"/>
</dbReference>
<organism evidence="2 3">
    <name type="scientific">Bhargavaea cecembensis</name>
    <dbReference type="NCBI Taxonomy" id="394098"/>
    <lineage>
        <taxon>Bacteria</taxon>
        <taxon>Bacillati</taxon>
        <taxon>Bacillota</taxon>
        <taxon>Bacilli</taxon>
        <taxon>Bacillales</taxon>
        <taxon>Caryophanaceae</taxon>
        <taxon>Bhargavaea</taxon>
    </lineage>
</organism>
<dbReference type="AlphaFoldDB" id="A0A165GMU0"/>